<sequence length="300" mass="31384">MSDKEVLGIDLGGTAIKFGRFNREGICLEKLTVPTPRPASPTAVIQTIVETLEKLDPDNKTLAIGMGVPGPTDRAGKTVRVAINLDNWQNVPMAETLEKLTHRPVILANDANCALVGEAWLGAGRAYKDVILLTLGTGVGGGILLDGKLFIGRHGTAAELGLITVDLHGHPCNSGNQGSLEQHASATAIKRRTGMDAAALAAQARAGDGDALAFWATFGQELAAGLATFLYVLTPEAILIGGGVSAAMDLFLPSLWAEVERRVLPSSRDGLKIIRAELGNQAGIVGAAKLAWDLVKNSTN</sequence>
<dbReference type="SUPFAM" id="SSF53067">
    <property type="entry name" value="Actin-like ATPase domain"/>
    <property type="match status" value="1"/>
</dbReference>
<dbReference type="InterPro" id="IPR000600">
    <property type="entry name" value="ROK"/>
</dbReference>
<dbReference type="AlphaFoldDB" id="A0AAE4JWQ9"/>
<organism evidence="2 3">
    <name type="scientific">Pseudocalidococcus azoricus BACA0444</name>
    <dbReference type="NCBI Taxonomy" id="2918990"/>
    <lineage>
        <taxon>Bacteria</taxon>
        <taxon>Bacillati</taxon>
        <taxon>Cyanobacteriota</taxon>
        <taxon>Cyanophyceae</taxon>
        <taxon>Acaryochloridales</taxon>
        <taxon>Thermosynechococcaceae</taxon>
        <taxon>Pseudocalidococcus</taxon>
        <taxon>Pseudocalidococcus azoricus</taxon>
    </lineage>
</organism>
<dbReference type="InterPro" id="IPR043129">
    <property type="entry name" value="ATPase_NBD"/>
</dbReference>
<dbReference type="Gene3D" id="3.30.420.40">
    <property type="match status" value="2"/>
</dbReference>
<evidence type="ECO:0000313" key="2">
    <source>
        <dbReference type="EMBL" id="MDS3861660.1"/>
    </source>
</evidence>
<dbReference type="PANTHER" id="PTHR18964">
    <property type="entry name" value="ROK (REPRESSOR, ORF, KINASE) FAMILY"/>
    <property type="match status" value="1"/>
</dbReference>
<proteinExistence type="inferred from homology"/>
<protein>
    <submittedName>
        <fullName evidence="2">ROK family protein</fullName>
    </submittedName>
</protein>
<name>A0AAE4JWQ9_9CYAN</name>
<comment type="similarity">
    <text evidence="1">Belongs to the ROK (NagC/XylR) family.</text>
</comment>
<evidence type="ECO:0000256" key="1">
    <source>
        <dbReference type="ARBA" id="ARBA00006479"/>
    </source>
</evidence>
<accession>A0AAE4JWQ9</accession>
<dbReference type="Proteomes" id="UP001268256">
    <property type="component" value="Unassembled WGS sequence"/>
</dbReference>
<dbReference type="RefSeq" id="WP_322878895.1">
    <property type="nucleotide sequence ID" value="NZ_JAVMIP010000015.1"/>
</dbReference>
<comment type="caution">
    <text evidence="2">The sequence shown here is derived from an EMBL/GenBank/DDBJ whole genome shotgun (WGS) entry which is preliminary data.</text>
</comment>
<dbReference type="PANTHER" id="PTHR18964:SF149">
    <property type="entry name" value="BIFUNCTIONAL UDP-N-ACETYLGLUCOSAMINE 2-EPIMERASE_N-ACETYLMANNOSAMINE KINASE"/>
    <property type="match status" value="1"/>
</dbReference>
<gene>
    <name evidence="2" type="ORF">RIF25_12680</name>
</gene>
<evidence type="ECO:0000313" key="3">
    <source>
        <dbReference type="Proteomes" id="UP001268256"/>
    </source>
</evidence>
<dbReference type="Pfam" id="PF00480">
    <property type="entry name" value="ROK"/>
    <property type="match status" value="1"/>
</dbReference>
<keyword evidence="3" id="KW-1185">Reference proteome</keyword>
<reference evidence="3" key="1">
    <citation type="submission" date="2023-07" db="EMBL/GenBank/DDBJ databases">
        <authorList>
            <person name="Luz R."/>
            <person name="Cordeiro R."/>
            <person name="Fonseca A."/>
            <person name="Goncalves V."/>
        </authorList>
    </citation>
    <scope>NUCLEOTIDE SEQUENCE [LARGE SCALE GENOMIC DNA]</scope>
    <source>
        <strain evidence="3">BACA0444</strain>
    </source>
</reference>
<dbReference type="EMBL" id="JAVMIP010000015">
    <property type="protein sequence ID" value="MDS3861660.1"/>
    <property type="molecule type" value="Genomic_DNA"/>
</dbReference>